<comment type="caution">
    <text evidence="9">The sequence shown here is derived from an EMBL/GenBank/DDBJ whole genome shotgun (WGS) entry which is preliminary data.</text>
</comment>
<feature type="transmembrane region" description="Helical" evidence="8">
    <location>
        <begin position="206"/>
        <end position="227"/>
    </location>
</feature>
<dbReference type="RefSeq" id="WP_016139356.1">
    <property type="nucleotide sequence ID" value="NZ_KB976986.1"/>
</dbReference>
<keyword evidence="3 8" id="KW-1003">Cell membrane</keyword>
<feature type="transmembrane region" description="Helical" evidence="8">
    <location>
        <begin position="160"/>
        <end position="179"/>
    </location>
</feature>
<evidence type="ECO:0000256" key="2">
    <source>
        <dbReference type="ARBA" id="ARBA00022448"/>
    </source>
</evidence>
<keyword evidence="8" id="KW-0029">Amino-acid transport</keyword>
<evidence type="ECO:0000256" key="1">
    <source>
        <dbReference type="ARBA" id="ARBA00004651"/>
    </source>
</evidence>
<dbReference type="AlphaFoldDB" id="R8XXC8"/>
<keyword evidence="7 8" id="KW-0472">Membrane</keyword>
<dbReference type="SUPFAM" id="SSF118215">
    <property type="entry name" value="Proton glutamate symport protein"/>
    <property type="match status" value="1"/>
</dbReference>
<dbReference type="PROSITE" id="PS00714">
    <property type="entry name" value="NA_DICARBOXYL_SYMP_2"/>
    <property type="match status" value="1"/>
</dbReference>
<dbReference type="GO" id="GO:0006835">
    <property type="term" value="P:dicarboxylic acid transport"/>
    <property type="evidence" value="ECO:0007669"/>
    <property type="project" value="InterPro"/>
</dbReference>
<feature type="transmembrane region" description="Helical" evidence="8">
    <location>
        <begin position="361"/>
        <end position="383"/>
    </location>
</feature>
<dbReference type="InterPro" id="IPR018107">
    <property type="entry name" value="Na-dicarboxylate_symporter_CS"/>
</dbReference>
<evidence type="ECO:0000256" key="8">
    <source>
        <dbReference type="HAMAP-Rule" id="MF_02063"/>
    </source>
</evidence>
<dbReference type="InterPro" id="IPR001991">
    <property type="entry name" value="Na-dicarboxylate_symporter"/>
</dbReference>
<feature type="transmembrane region" description="Helical" evidence="8">
    <location>
        <begin position="233"/>
        <end position="253"/>
    </location>
</feature>
<gene>
    <name evidence="8" type="primary">gltP</name>
    <name evidence="9" type="ORF">F935_02650</name>
</gene>
<dbReference type="GO" id="GO:0005280">
    <property type="term" value="F:amino acid:proton symporter activity"/>
    <property type="evidence" value="ECO:0007669"/>
    <property type="project" value="UniProtKB-UniRule"/>
</dbReference>
<dbReference type="PANTHER" id="PTHR42865:SF7">
    <property type="entry name" value="PROTON_GLUTAMATE-ASPARTATE SYMPORTER"/>
    <property type="match status" value="1"/>
</dbReference>
<sequence>MKNFKFSLAWQILIALILGIVVGAVLHNQPEIKDSIVTNVLTPLGKIFISLIKMIVIPIVFSTLILGIAGVGSTKSLGRLGFKTILYFEIITTIAILVGLVAANIFHPGSGIDMSQLVQTDISQYKHTTEEVQSQSHGIMQTILSLIPTNIISSMAHGEMLPVIFFAVLFGVGLSSLPATTKDPLLNVFHAVSETMFRVTHIIMKYAPVGVFGLIAVTVANFGFASLIPLGKLVVLVYGAILFFALVVLGLTAKMFSINIFTLFKILKDELILAYSTASSETVLPRIMQKMEAYGAPKAISSFVIPTGYSFNLDGSTLYQSIAAIFIAQLYGIEMSISQQVILVVTLMITSKGIAGVPGVSFVVLLATLGSVGIPVEGLAFIAGVDRIMDMARTALNVVGNALAVLVISKWEKQYDYEKAAAYEASLK</sequence>
<evidence type="ECO:0000313" key="10">
    <source>
        <dbReference type="Proteomes" id="UP000014041"/>
    </source>
</evidence>
<dbReference type="HOGENOM" id="CLU_019375_7_0_6"/>
<evidence type="ECO:0000256" key="3">
    <source>
        <dbReference type="ARBA" id="ARBA00022475"/>
    </source>
</evidence>
<evidence type="ECO:0000256" key="4">
    <source>
        <dbReference type="ARBA" id="ARBA00022692"/>
    </source>
</evidence>
<dbReference type="PANTHER" id="PTHR42865">
    <property type="entry name" value="PROTON/GLUTAMATE-ASPARTATE SYMPORTER"/>
    <property type="match status" value="1"/>
</dbReference>
<comment type="function">
    <text evidence="8">Catalyzes the proton-dependent transport of glutamate and aspartate.</text>
</comment>
<dbReference type="EMBL" id="APQJ01000011">
    <property type="protein sequence ID" value="EOQ61880.1"/>
    <property type="molecule type" value="Genomic_DNA"/>
</dbReference>
<dbReference type="FunFam" id="1.10.3860.10:FF:000001">
    <property type="entry name" value="C4-dicarboxylate transport protein"/>
    <property type="match status" value="1"/>
</dbReference>
<dbReference type="Pfam" id="PF00375">
    <property type="entry name" value="SDF"/>
    <property type="match status" value="1"/>
</dbReference>
<evidence type="ECO:0000256" key="5">
    <source>
        <dbReference type="ARBA" id="ARBA00022847"/>
    </source>
</evidence>
<feature type="transmembrane region" description="Helical" evidence="8">
    <location>
        <begin position="84"/>
        <end position="106"/>
    </location>
</feature>
<dbReference type="InterPro" id="IPR036458">
    <property type="entry name" value="Na:dicarbo_symporter_sf"/>
</dbReference>
<reference evidence="9 10" key="1">
    <citation type="submission" date="2013-02" db="EMBL/GenBank/DDBJ databases">
        <title>The Genome Sequence of Acinetobacter sp. ANC 3811.</title>
        <authorList>
            <consortium name="The Broad Institute Genome Sequencing Platform"/>
            <consortium name="The Broad Institute Genome Sequencing Center for Infectious Disease"/>
            <person name="Cerqueira G."/>
            <person name="Feldgarden M."/>
            <person name="Courvalin P."/>
            <person name="Perichon B."/>
            <person name="Grillot-Courvalin C."/>
            <person name="Clermont D."/>
            <person name="Rocha E."/>
            <person name="Yoon E.-J."/>
            <person name="Nemec A."/>
            <person name="Walker B."/>
            <person name="Young S.K."/>
            <person name="Zeng Q."/>
            <person name="Gargeya S."/>
            <person name="Fitzgerald M."/>
            <person name="Haas B."/>
            <person name="Abouelleil A."/>
            <person name="Alvarado L."/>
            <person name="Arachchi H.M."/>
            <person name="Berlin A.M."/>
            <person name="Chapman S.B."/>
            <person name="Dewar J."/>
            <person name="Goldberg J."/>
            <person name="Griggs A."/>
            <person name="Gujja S."/>
            <person name="Hansen M."/>
            <person name="Howarth C."/>
            <person name="Imamovic A."/>
            <person name="Larimer J."/>
            <person name="McCowan C."/>
            <person name="Murphy C."/>
            <person name="Neiman D."/>
            <person name="Pearson M."/>
            <person name="Priest M."/>
            <person name="Roberts A."/>
            <person name="Saif S."/>
            <person name="Shea T."/>
            <person name="Sisk P."/>
            <person name="Sykes S."/>
            <person name="Wortman J."/>
            <person name="Nusbaum C."/>
            <person name="Birren B."/>
        </authorList>
    </citation>
    <scope>NUCLEOTIDE SEQUENCE [LARGE SCALE GENOMIC DNA]</scope>
    <source>
        <strain evidence="9 10">ANC 3811</strain>
    </source>
</reference>
<evidence type="ECO:0000256" key="7">
    <source>
        <dbReference type="ARBA" id="ARBA00023136"/>
    </source>
</evidence>
<dbReference type="PRINTS" id="PR00173">
    <property type="entry name" value="EDTRNSPORT"/>
</dbReference>
<feature type="transmembrane region" description="Helical" evidence="8">
    <location>
        <begin position="322"/>
        <end position="349"/>
    </location>
</feature>
<name>R8XXC8_ACICA</name>
<dbReference type="Proteomes" id="UP000014041">
    <property type="component" value="Unassembled WGS sequence"/>
</dbReference>
<feature type="transmembrane region" description="Helical" evidence="8">
    <location>
        <begin position="47"/>
        <end position="72"/>
    </location>
</feature>
<keyword evidence="6 8" id="KW-1133">Transmembrane helix</keyword>
<evidence type="ECO:0000313" key="9">
    <source>
        <dbReference type="EMBL" id="EOQ61880.1"/>
    </source>
</evidence>
<dbReference type="InterPro" id="IPR034703">
    <property type="entry name" value="GltP"/>
</dbReference>
<dbReference type="NCBIfam" id="NF008440">
    <property type="entry name" value="PRK11283.1"/>
    <property type="match status" value="1"/>
</dbReference>
<protein>
    <recommendedName>
        <fullName evidence="8">Probable proton/glutamate-aspartate symporter</fullName>
    </recommendedName>
</protein>
<dbReference type="Gene3D" id="1.10.3860.10">
    <property type="entry name" value="Sodium:dicarboxylate symporter"/>
    <property type="match status" value="1"/>
</dbReference>
<dbReference type="HAMAP" id="MF_02063">
    <property type="entry name" value="GltP_subfam"/>
    <property type="match status" value="1"/>
</dbReference>
<comment type="similarity">
    <text evidence="8">Belongs to the dicarboxylate/amino acid:cation symporter (DAACS) (TC 2.A.23) family. GltP subfamily.</text>
</comment>
<keyword evidence="5 8" id="KW-0769">Symport</keyword>
<keyword evidence="8" id="KW-0997">Cell inner membrane</keyword>
<evidence type="ECO:0000256" key="6">
    <source>
        <dbReference type="ARBA" id="ARBA00022989"/>
    </source>
</evidence>
<organism evidence="9 10">
    <name type="scientific">Acinetobacter calcoaceticus ANC 3811</name>
    <dbReference type="NCBI Taxonomy" id="1217690"/>
    <lineage>
        <taxon>Bacteria</taxon>
        <taxon>Pseudomonadati</taxon>
        <taxon>Pseudomonadota</taxon>
        <taxon>Gammaproteobacteria</taxon>
        <taxon>Moraxellales</taxon>
        <taxon>Moraxellaceae</taxon>
        <taxon>Acinetobacter</taxon>
        <taxon>Acinetobacter calcoaceticus/baumannii complex</taxon>
    </lineage>
</organism>
<comment type="subcellular location">
    <subcellularLocation>
        <location evidence="8">Cell inner membrane</location>
        <topology evidence="8">Multi-pass membrane protein</topology>
    </subcellularLocation>
    <subcellularLocation>
        <location evidence="1">Cell membrane</location>
        <topology evidence="1">Multi-pass membrane protein</topology>
    </subcellularLocation>
</comment>
<keyword evidence="4 8" id="KW-0812">Transmembrane</keyword>
<keyword evidence="2 8" id="KW-0813">Transport</keyword>
<dbReference type="PATRIC" id="fig|1217690.3.peg.2630"/>
<proteinExistence type="inferred from homology"/>
<dbReference type="GO" id="GO:0005886">
    <property type="term" value="C:plasma membrane"/>
    <property type="evidence" value="ECO:0007669"/>
    <property type="project" value="UniProtKB-SubCell"/>
</dbReference>
<accession>R8XXC8</accession>